<organism evidence="1">
    <name type="scientific">marine sediment metagenome</name>
    <dbReference type="NCBI Taxonomy" id="412755"/>
    <lineage>
        <taxon>unclassified sequences</taxon>
        <taxon>metagenomes</taxon>
        <taxon>ecological metagenomes</taxon>
    </lineage>
</organism>
<protein>
    <submittedName>
        <fullName evidence="1">Uncharacterized protein</fullName>
    </submittedName>
</protein>
<sequence>MASDILMTFDFSSDGTGECPICHKRVYRCKTQLIKHYQCSSEVEVCTDCKNDFIKINDIFFRG</sequence>
<dbReference type="AlphaFoldDB" id="A0A0F9GRR1"/>
<reference evidence="1" key="1">
    <citation type="journal article" date="2015" name="Nature">
        <title>Complex archaea that bridge the gap between prokaryotes and eukaryotes.</title>
        <authorList>
            <person name="Spang A."/>
            <person name="Saw J.H."/>
            <person name="Jorgensen S.L."/>
            <person name="Zaremba-Niedzwiedzka K."/>
            <person name="Martijn J."/>
            <person name="Lind A.E."/>
            <person name="van Eijk R."/>
            <person name="Schleper C."/>
            <person name="Guy L."/>
            <person name="Ettema T.J."/>
        </authorList>
    </citation>
    <scope>NUCLEOTIDE SEQUENCE</scope>
</reference>
<accession>A0A0F9GRR1</accession>
<proteinExistence type="predicted"/>
<evidence type="ECO:0000313" key="1">
    <source>
        <dbReference type="EMBL" id="KKL93301.1"/>
    </source>
</evidence>
<dbReference type="EMBL" id="LAZR01019226">
    <property type="protein sequence ID" value="KKL93301.1"/>
    <property type="molecule type" value="Genomic_DNA"/>
</dbReference>
<gene>
    <name evidence="1" type="ORF">LCGC14_1876000</name>
</gene>
<name>A0A0F9GRR1_9ZZZZ</name>
<comment type="caution">
    <text evidence="1">The sequence shown here is derived from an EMBL/GenBank/DDBJ whole genome shotgun (WGS) entry which is preliminary data.</text>
</comment>
<feature type="non-terminal residue" evidence="1">
    <location>
        <position position="63"/>
    </location>
</feature>